<feature type="region of interest" description="Disordered" evidence="1">
    <location>
        <begin position="27"/>
        <end position="70"/>
    </location>
</feature>
<protein>
    <submittedName>
        <fullName evidence="2">Uncharacterized protein</fullName>
    </submittedName>
</protein>
<dbReference type="EMBL" id="JAAVNE010000003">
    <property type="protein sequence ID" value="NKC29764.1"/>
    <property type="molecule type" value="Genomic_DNA"/>
</dbReference>
<dbReference type="RefSeq" id="WP_168027390.1">
    <property type="nucleotide sequence ID" value="NZ_JAAVNE010000003.1"/>
</dbReference>
<feature type="compositionally biased region" description="Low complexity" evidence="1">
    <location>
        <begin position="36"/>
        <end position="70"/>
    </location>
</feature>
<keyword evidence="3" id="KW-1185">Reference proteome</keyword>
<reference evidence="2 3" key="1">
    <citation type="submission" date="2020-03" db="EMBL/GenBank/DDBJ databases">
        <title>Roseomonas selenitidurans sp. nov. isolated from urban soil.</title>
        <authorList>
            <person name="Liu H."/>
        </authorList>
    </citation>
    <scope>NUCLEOTIDE SEQUENCE [LARGE SCALE GENOMIC DNA]</scope>
    <source>
        <strain evidence="2 3">BU-1</strain>
    </source>
</reference>
<accession>A0ABX1DXY4</accession>
<name>A0ABX1DXY4_9PROT</name>
<organism evidence="2 3">
    <name type="scientific">Falsiroseomonas selenitidurans</name>
    <dbReference type="NCBI Taxonomy" id="2716335"/>
    <lineage>
        <taxon>Bacteria</taxon>
        <taxon>Pseudomonadati</taxon>
        <taxon>Pseudomonadota</taxon>
        <taxon>Alphaproteobacteria</taxon>
        <taxon>Acetobacterales</taxon>
        <taxon>Roseomonadaceae</taxon>
        <taxon>Falsiroseomonas</taxon>
    </lineage>
</organism>
<evidence type="ECO:0000313" key="3">
    <source>
        <dbReference type="Proteomes" id="UP000787635"/>
    </source>
</evidence>
<gene>
    <name evidence="2" type="ORF">HEQ75_02735</name>
</gene>
<proteinExistence type="predicted"/>
<evidence type="ECO:0000313" key="2">
    <source>
        <dbReference type="EMBL" id="NKC29764.1"/>
    </source>
</evidence>
<sequence>MEGKPPAPKRPAQTEREARLAAALRDNLRRRKAQARARTAPPAVGEAPPAVDEAPPAVGGAAPNPAEEAG</sequence>
<evidence type="ECO:0000256" key="1">
    <source>
        <dbReference type="SAM" id="MobiDB-lite"/>
    </source>
</evidence>
<comment type="caution">
    <text evidence="2">The sequence shown here is derived from an EMBL/GenBank/DDBJ whole genome shotgun (WGS) entry which is preliminary data.</text>
</comment>
<dbReference type="Proteomes" id="UP000787635">
    <property type="component" value="Unassembled WGS sequence"/>
</dbReference>